<sequence>MKSEYNIAVIGDLSGCIEATLEVLVSRDFPVAKLFPLQDESQIDEEEETRSVMFSGKPVDVIDINGFEWEKVDIAFFLTDIETTKAWADIASEHCVVIDNSGTFLEDENVPLVQVDVNEEHLANFSQTNKVAIPSSETAQLALAISQLHQEVGLVRINVSSYQSVSIAGKAGVTTLAGETARLLNAKEVKTELFPQQTAFNIFPQVGEFNDDGISFSEQRLVTETRRLLNDPSIIVSPTQVVVPLFYGCAQSVHLQTHYPVDMDEVAQSLHHSEGITLSKTVCDYPNMISDVVTNTNVHVGRLRKDLCDASGINMWVCADNYHFGVATTAIKVAEKLIASYI</sequence>
<evidence type="ECO:0000259" key="2">
    <source>
        <dbReference type="SMART" id="SM00859"/>
    </source>
</evidence>
<keyword evidence="4" id="KW-1185">Reference proteome</keyword>
<dbReference type="Gene3D" id="3.40.50.720">
    <property type="entry name" value="NAD(P)-binding Rossmann-like Domain"/>
    <property type="match status" value="1"/>
</dbReference>
<evidence type="ECO:0000313" key="4">
    <source>
        <dbReference type="Proteomes" id="UP001157353"/>
    </source>
</evidence>
<dbReference type="EMBL" id="BSPQ01000013">
    <property type="protein sequence ID" value="GLS91514.1"/>
    <property type="molecule type" value="Genomic_DNA"/>
</dbReference>
<name>A0ABQ6E273_9GAMM</name>
<dbReference type="InterPro" id="IPR012280">
    <property type="entry name" value="Semialdhyde_DH_dimer_dom"/>
</dbReference>
<protein>
    <submittedName>
        <fullName evidence="3">Aspartate-semialdehyde dehydrogenase</fullName>
    </submittedName>
</protein>
<dbReference type="Gene3D" id="3.30.360.10">
    <property type="entry name" value="Dihydrodipicolinate Reductase, domain 2"/>
    <property type="match status" value="1"/>
</dbReference>
<dbReference type="InterPro" id="IPR036291">
    <property type="entry name" value="NAD(P)-bd_dom_sf"/>
</dbReference>
<proteinExistence type="inferred from homology"/>
<dbReference type="PANTHER" id="PTHR46278:SF2">
    <property type="entry name" value="ASPARTATE-SEMIALDEHYDE DEHYDROGENASE"/>
    <property type="match status" value="1"/>
</dbReference>
<gene>
    <name evidence="3" type="primary">asd-2</name>
    <name evidence="3" type="ORF">GCM10007916_25830</name>
</gene>
<evidence type="ECO:0000256" key="1">
    <source>
        <dbReference type="ARBA" id="ARBA00010584"/>
    </source>
</evidence>
<organism evidence="3 4">
    <name type="scientific">Psychromonas marina</name>
    <dbReference type="NCBI Taxonomy" id="88364"/>
    <lineage>
        <taxon>Bacteria</taxon>
        <taxon>Pseudomonadati</taxon>
        <taxon>Pseudomonadota</taxon>
        <taxon>Gammaproteobacteria</taxon>
        <taxon>Alteromonadales</taxon>
        <taxon>Psychromonadaceae</taxon>
        <taxon>Psychromonas</taxon>
    </lineage>
</organism>
<dbReference type="SUPFAM" id="SSF55347">
    <property type="entry name" value="Glyceraldehyde-3-phosphate dehydrogenase-like, C-terminal domain"/>
    <property type="match status" value="1"/>
</dbReference>
<dbReference type="CDD" id="cd17894">
    <property type="entry name" value="ASADH_USG1_N"/>
    <property type="match status" value="1"/>
</dbReference>
<dbReference type="InterPro" id="IPR000534">
    <property type="entry name" value="Semialdehyde_DH_NAD-bd"/>
</dbReference>
<accession>A0ABQ6E273</accession>
<dbReference type="Proteomes" id="UP001157353">
    <property type="component" value="Unassembled WGS sequence"/>
</dbReference>
<dbReference type="SMART" id="SM00859">
    <property type="entry name" value="Semialdhyde_dh"/>
    <property type="match status" value="1"/>
</dbReference>
<feature type="domain" description="Semialdehyde dehydrogenase NAD-binding" evidence="2">
    <location>
        <begin position="6"/>
        <end position="125"/>
    </location>
</feature>
<dbReference type="PIRSF" id="PIRSF000148">
    <property type="entry name" value="ASA_dh"/>
    <property type="match status" value="1"/>
</dbReference>
<dbReference type="CDD" id="cd18129">
    <property type="entry name" value="ASADH_C_USG1_like"/>
    <property type="match status" value="1"/>
</dbReference>
<dbReference type="NCBIfam" id="NF011456">
    <property type="entry name" value="PRK14874.1"/>
    <property type="match status" value="1"/>
</dbReference>
<dbReference type="Pfam" id="PF02774">
    <property type="entry name" value="Semialdhyde_dhC"/>
    <property type="match status" value="1"/>
</dbReference>
<comment type="caution">
    <text evidence="3">The sequence shown here is derived from an EMBL/GenBank/DDBJ whole genome shotgun (WGS) entry which is preliminary data.</text>
</comment>
<dbReference type="RefSeq" id="WP_284204626.1">
    <property type="nucleotide sequence ID" value="NZ_BSPQ01000013.1"/>
</dbReference>
<comment type="similarity">
    <text evidence="1">Belongs to the aspartate-semialdehyde dehydrogenase family.</text>
</comment>
<dbReference type="PANTHER" id="PTHR46278">
    <property type="entry name" value="DEHYDROGENASE, PUTATIVE-RELATED"/>
    <property type="match status" value="1"/>
</dbReference>
<reference evidence="4" key="1">
    <citation type="journal article" date="2019" name="Int. J. Syst. Evol. Microbiol.">
        <title>The Global Catalogue of Microorganisms (GCM) 10K type strain sequencing project: providing services to taxonomists for standard genome sequencing and annotation.</title>
        <authorList>
            <consortium name="The Broad Institute Genomics Platform"/>
            <consortium name="The Broad Institute Genome Sequencing Center for Infectious Disease"/>
            <person name="Wu L."/>
            <person name="Ma J."/>
        </authorList>
    </citation>
    <scope>NUCLEOTIDE SEQUENCE [LARGE SCALE GENOMIC DNA]</scope>
    <source>
        <strain evidence="4">NBRC 103166</strain>
    </source>
</reference>
<dbReference type="SUPFAM" id="SSF51735">
    <property type="entry name" value="NAD(P)-binding Rossmann-fold domains"/>
    <property type="match status" value="1"/>
</dbReference>
<evidence type="ECO:0000313" key="3">
    <source>
        <dbReference type="EMBL" id="GLS91514.1"/>
    </source>
</evidence>
<dbReference type="Pfam" id="PF01118">
    <property type="entry name" value="Semialdhyde_dh"/>
    <property type="match status" value="1"/>
</dbReference>